<evidence type="ECO:0000256" key="2">
    <source>
        <dbReference type="ARBA" id="ARBA00022837"/>
    </source>
</evidence>
<dbReference type="SUPFAM" id="SSF47473">
    <property type="entry name" value="EF-hand"/>
    <property type="match status" value="1"/>
</dbReference>
<accession>A0A067C479</accession>
<evidence type="ECO:0000313" key="5">
    <source>
        <dbReference type="EMBL" id="KDO21597.1"/>
    </source>
</evidence>
<gene>
    <name evidence="5" type="ORF">SPRG_21272</name>
</gene>
<evidence type="ECO:0000313" key="6">
    <source>
        <dbReference type="Proteomes" id="UP000030745"/>
    </source>
</evidence>
<dbReference type="SMART" id="SM00054">
    <property type="entry name" value="EFh"/>
    <property type="match status" value="3"/>
</dbReference>
<feature type="region of interest" description="Disordered" evidence="3">
    <location>
        <begin position="1"/>
        <end position="67"/>
    </location>
</feature>
<dbReference type="VEuPathDB" id="FungiDB:SPRG_21272"/>
<feature type="compositionally biased region" description="Polar residues" evidence="3">
    <location>
        <begin position="134"/>
        <end position="154"/>
    </location>
</feature>
<feature type="domain" description="EF-hand" evidence="4">
    <location>
        <begin position="68"/>
        <end position="103"/>
    </location>
</feature>
<dbReference type="Pfam" id="PF13499">
    <property type="entry name" value="EF-hand_7"/>
    <property type="match status" value="2"/>
</dbReference>
<evidence type="ECO:0000256" key="3">
    <source>
        <dbReference type="SAM" id="MobiDB-lite"/>
    </source>
</evidence>
<dbReference type="STRING" id="695850.A0A067C479"/>
<dbReference type="InterPro" id="IPR018247">
    <property type="entry name" value="EF_Hand_1_Ca_BS"/>
</dbReference>
<dbReference type="PROSITE" id="PS50222">
    <property type="entry name" value="EF_HAND_2"/>
    <property type="match status" value="2"/>
</dbReference>
<dbReference type="InterPro" id="IPR011992">
    <property type="entry name" value="EF-hand-dom_pair"/>
</dbReference>
<feature type="compositionally biased region" description="Basic residues" evidence="3">
    <location>
        <begin position="11"/>
        <end position="22"/>
    </location>
</feature>
<dbReference type="KEGG" id="spar:SPRG_21272"/>
<evidence type="ECO:0000259" key="4">
    <source>
        <dbReference type="PROSITE" id="PS50222"/>
    </source>
</evidence>
<sequence>MKAVPKTNVKSTKKKPLSKHARRDASSSSSDSGSSDDSDVKARRRPRHIQRQPPPIAKPTTLMPQPTHHEKTLRAVFDKYDADADGVLSFSDLRKALASRQLRDVEIRQWLLEHDTSGHGHVSFADFVKHYATPTSGKASKPPASQVQRPSMPTTELYRPPPTGYESGSYRLGGTTGDVEQRRQLRRLFEAYDYDSDGKVSARDLRTFFCQQGRTDVDDDMIQEWILAKDRKQLGAVDLEDFLAAYEGTHRRANLG</sequence>
<reference evidence="5 6" key="1">
    <citation type="journal article" date="2013" name="PLoS Genet.">
        <title>Distinctive expansion of potential virulence genes in the genome of the oomycete fish pathogen Saprolegnia parasitica.</title>
        <authorList>
            <person name="Jiang R.H."/>
            <person name="de Bruijn I."/>
            <person name="Haas B.J."/>
            <person name="Belmonte R."/>
            <person name="Lobach L."/>
            <person name="Christie J."/>
            <person name="van den Ackerveken G."/>
            <person name="Bottin A."/>
            <person name="Bulone V."/>
            <person name="Diaz-Moreno S.M."/>
            <person name="Dumas B."/>
            <person name="Fan L."/>
            <person name="Gaulin E."/>
            <person name="Govers F."/>
            <person name="Grenville-Briggs L.J."/>
            <person name="Horner N.R."/>
            <person name="Levin J.Z."/>
            <person name="Mammella M."/>
            <person name="Meijer H.J."/>
            <person name="Morris P."/>
            <person name="Nusbaum C."/>
            <person name="Oome S."/>
            <person name="Phillips A.J."/>
            <person name="van Rooyen D."/>
            <person name="Rzeszutek E."/>
            <person name="Saraiva M."/>
            <person name="Secombes C.J."/>
            <person name="Seidl M.F."/>
            <person name="Snel B."/>
            <person name="Stassen J.H."/>
            <person name="Sykes S."/>
            <person name="Tripathy S."/>
            <person name="van den Berg H."/>
            <person name="Vega-Arreguin J.C."/>
            <person name="Wawra S."/>
            <person name="Young S.K."/>
            <person name="Zeng Q."/>
            <person name="Dieguez-Uribeondo J."/>
            <person name="Russ C."/>
            <person name="Tyler B.M."/>
            <person name="van West P."/>
        </authorList>
    </citation>
    <scope>NUCLEOTIDE SEQUENCE [LARGE SCALE GENOMIC DNA]</scope>
    <source>
        <strain evidence="5 6">CBS 223.65</strain>
    </source>
</reference>
<keyword evidence="1" id="KW-0677">Repeat</keyword>
<feature type="region of interest" description="Disordered" evidence="3">
    <location>
        <begin position="134"/>
        <end position="167"/>
    </location>
</feature>
<evidence type="ECO:0000256" key="1">
    <source>
        <dbReference type="ARBA" id="ARBA00022737"/>
    </source>
</evidence>
<protein>
    <recommendedName>
        <fullName evidence="4">EF-hand domain-containing protein</fullName>
    </recommendedName>
</protein>
<dbReference type="Gene3D" id="1.10.238.10">
    <property type="entry name" value="EF-hand"/>
    <property type="match status" value="2"/>
</dbReference>
<dbReference type="GO" id="GO:0005509">
    <property type="term" value="F:calcium ion binding"/>
    <property type="evidence" value="ECO:0007669"/>
    <property type="project" value="InterPro"/>
</dbReference>
<dbReference type="InterPro" id="IPR050145">
    <property type="entry name" value="Centrin_CML-like"/>
</dbReference>
<name>A0A067C479_SAPPC</name>
<dbReference type="GeneID" id="24142079"/>
<dbReference type="PROSITE" id="PS00018">
    <property type="entry name" value="EF_HAND_1"/>
    <property type="match status" value="2"/>
</dbReference>
<dbReference type="AlphaFoldDB" id="A0A067C479"/>
<keyword evidence="2" id="KW-0106">Calcium</keyword>
<dbReference type="RefSeq" id="XP_012207706.1">
    <property type="nucleotide sequence ID" value="XM_012352316.1"/>
</dbReference>
<proteinExistence type="predicted"/>
<dbReference type="PANTHER" id="PTHR23050">
    <property type="entry name" value="CALCIUM BINDING PROTEIN"/>
    <property type="match status" value="1"/>
</dbReference>
<keyword evidence="6" id="KW-1185">Reference proteome</keyword>
<dbReference type="OrthoDB" id="168508at2759"/>
<dbReference type="InterPro" id="IPR002048">
    <property type="entry name" value="EF_hand_dom"/>
</dbReference>
<organism evidence="5 6">
    <name type="scientific">Saprolegnia parasitica (strain CBS 223.65)</name>
    <dbReference type="NCBI Taxonomy" id="695850"/>
    <lineage>
        <taxon>Eukaryota</taxon>
        <taxon>Sar</taxon>
        <taxon>Stramenopiles</taxon>
        <taxon>Oomycota</taxon>
        <taxon>Saprolegniomycetes</taxon>
        <taxon>Saprolegniales</taxon>
        <taxon>Saprolegniaceae</taxon>
        <taxon>Saprolegnia</taxon>
    </lineage>
</organism>
<feature type="compositionally biased region" description="Low complexity" evidence="3">
    <location>
        <begin position="26"/>
        <end position="35"/>
    </location>
</feature>
<dbReference type="EMBL" id="KK583284">
    <property type="protein sequence ID" value="KDO21597.1"/>
    <property type="molecule type" value="Genomic_DNA"/>
</dbReference>
<feature type="domain" description="EF-hand" evidence="4">
    <location>
        <begin position="180"/>
        <end position="215"/>
    </location>
</feature>
<dbReference type="CDD" id="cd00051">
    <property type="entry name" value="EFh"/>
    <property type="match status" value="1"/>
</dbReference>
<dbReference type="Proteomes" id="UP000030745">
    <property type="component" value="Unassembled WGS sequence"/>
</dbReference>